<proteinExistence type="predicted"/>
<evidence type="ECO:0000313" key="2">
    <source>
        <dbReference type="EMBL" id="MFC5632338.1"/>
    </source>
</evidence>
<feature type="transmembrane region" description="Helical" evidence="1">
    <location>
        <begin position="30"/>
        <end position="49"/>
    </location>
</feature>
<keyword evidence="1" id="KW-1133">Transmembrane helix</keyword>
<organism evidence="2 3">
    <name type="scientific">Streptomyces bullii</name>
    <dbReference type="NCBI Taxonomy" id="349910"/>
    <lineage>
        <taxon>Bacteria</taxon>
        <taxon>Bacillati</taxon>
        <taxon>Actinomycetota</taxon>
        <taxon>Actinomycetes</taxon>
        <taxon>Kitasatosporales</taxon>
        <taxon>Streptomycetaceae</taxon>
        <taxon>Streptomyces</taxon>
    </lineage>
</organism>
<sequence>MLHRHYAAFLAVLVTGVVLITAGQEVSESTALYVECLLGVAGLLTSYVLTPPTPPADHGPAGPQ</sequence>
<gene>
    <name evidence="2" type="ORF">ACFPZJ_00720</name>
</gene>
<accession>A0ABW0UFG9</accession>
<protein>
    <submittedName>
        <fullName evidence="2">Uncharacterized protein</fullName>
    </submittedName>
</protein>
<keyword evidence="1" id="KW-0472">Membrane</keyword>
<reference evidence="3" key="1">
    <citation type="journal article" date="2019" name="Int. J. Syst. Evol. Microbiol.">
        <title>The Global Catalogue of Microorganisms (GCM) 10K type strain sequencing project: providing services to taxonomists for standard genome sequencing and annotation.</title>
        <authorList>
            <consortium name="The Broad Institute Genomics Platform"/>
            <consortium name="The Broad Institute Genome Sequencing Center for Infectious Disease"/>
            <person name="Wu L."/>
            <person name="Ma J."/>
        </authorList>
    </citation>
    <scope>NUCLEOTIDE SEQUENCE [LARGE SCALE GENOMIC DNA]</scope>
    <source>
        <strain evidence="3">CGMCC 4.7248</strain>
    </source>
</reference>
<keyword evidence="3" id="KW-1185">Reference proteome</keyword>
<dbReference type="Proteomes" id="UP001596154">
    <property type="component" value="Unassembled WGS sequence"/>
</dbReference>
<evidence type="ECO:0000313" key="3">
    <source>
        <dbReference type="Proteomes" id="UP001596154"/>
    </source>
</evidence>
<evidence type="ECO:0000256" key="1">
    <source>
        <dbReference type="SAM" id="Phobius"/>
    </source>
</evidence>
<keyword evidence="1" id="KW-0812">Transmembrane</keyword>
<feature type="transmembrane region" description="Helical" evidence="1">
    <location>
        <begin position="6"/>
        <end position="23"/>
    </location>
</feature>
<dbReference type="EMBL" id="JBHSNY010000001">
    <property type="protein sequence ID" value="MFC5632338.1"/>
    <property type="molecule type" value="Genomic_DNA"/>
</dbReference>
<comment type="caution">
    <text evidence="2">The sequence shown here is derived from an EMBL/GenBank/DDBJ whole genome shotgun (WGS) entry which is preliminary data.</text>
</comment>
<name>A0ABW0UFG9_9ACTN</name>